<keyword evidence="1" id="KW-0472">Membrane</keyword>
<name>A0A9X3EUH3_9BACT</name>
<evidence type="ECO:0000256" key="1">
    <source>
        <dbReference type="SAM" id="Phobius"/>
    </source>
</evidence>
<dbReference type="AlphaFoldDB" id="A0A9X3EUH3"/>
<accession>A0A9X3EUH3</accession>
<evidence type="ECO:0000313" key="2">
    <source>
        <dbReference type="EMBL" id="MCY1010519.1"/>
    </source>
</evidence>
<organism evidence="2 3">
    <name type="scientific">Nannocystis pusilla</name>
    <dbReference type="NCBI Taxonomy" id="889268"/>
    <lineage>
        <taxon>Bacteria</taxon>
        <taxon>Pseudomonadati</taxon>
        <taxon>Myxococcota</taxon>
        <taxon>Polyangia</taxon>
        <taxon>Nannocystales</taxon>
        <taxon>Nannocystaceae</taxon>
        <taxon>Nannocystis</taxon>
    </lineage>
</organism>
<keyword evidence="3" id="KW-1185">Reference proteome</keyword>
<feature type="transmembrane region" description="Helical" evidence="1">
    <location>
        <begin position="98"/>
        <end position="114"/>
    </location>
</feature>
<keyword evidence="1" id="KW-1133">Transmembrane helix</keyword>
<sequence>MNRAARRLGLDVDRDPETLKQWGRLDDIFDHVWTDFLALGQAEHNLAIAGRVRSRVRALFARACARHPHVAAAVAPLADDSDGAGDVDLRLGTDPRKLAVGIALVVAGVALAVLL</sequence>
<gene>
    <name evidence="2" type="ORF">OV079_34140</name>
</gene>
<dbReference type="Proteomes" id="UP001150924">
    <property type="component" value="Unassembled WGS sequence"/>
</dbReference>
<protein>
    <submittedName>
        <fullName evidence="2">Uncharacterized protein</fullName>
    </submittedName>
</protein>
<comment type="caution">
    <text evidence="2">The sequence shown here is derived from an EMBL/GenBank/DDBJ whole genome shotgun (WGS) entry which is preliminary data.</text>
</comment>
<reference evidence="2" key="1">
    <citation type="submission" date="2022-11" db="EMBL/GenBank/DDBJ databases">
        <title>Minimal conservation of predation-associated metabolite biosynthetic gene clusters underscores biosynthetic potential of Myxococcota including descriptions for ten novel species: Archangium lansinium sp. nov., Myxococcus landrumus sp. nov., Nannocystis bai.</title>
        <authorList>
            <person name="Ahearne A."/>
            <person name="Stevens C."/>
            <person name="Phillips K."/>
        </authorList>
    </citation>
    <scope>NUCLEOTIDE SEQUENCE</scope>
    <source>
        <strain evidence="2">Na p29</strain>
    </source>
</reference>
<keyword evidence="1" id="KW-0812">Transmembrane</keyword>
<dbReference type="EMBL" id="JAPNKE010000002">
    <property type="protein sequence ID" value="MCY1010519.1"/>
    <property type="molecule type" value="Genomic_DNA"/>
</dbReference>
<proteinExistence type="predicted"/>
<dbReference type="RefSeq" id="WP_267773502.1">
    <property type="nucleotide sequence ID" value="NZ_JAPNKE010000002.1"/>
</dbReference>
<evidence type="ECO:0000313" key="3">
    <source>
        <dbReference type="Proteomes" id="UP001150924"/>
    </source>
</evidence>